<accession>A0A1G7TRF4</accession>
<gene>
    <name evidence="5" type="ORF">SAMN05216241_11022</name>
</gene>
<dbReference type="Proteomes" id="UP000199415">
    <property type="component" value="Unassembled WGS sequence"/>
</dbReference>
<dbReference type="STRING" id="1082479.SAMN05216241_11022"/>
<evidence type="ECO:0000313" key="6">
    <source>
        <dbReference type="Proteomes" id="UP000199415"/>
    </source>
</evidence>
<dbReference type="Pfam" id="PF13458">
    <property type="entry name" value="Peripla_BP_6"/>
    <property type="match status" value="1"/>
</dbReference>
<dbReference type="InterPro" id="IPR028081">
    <property type="entry name" value="Leu-bd"/>
</dbReference>
<dbReference type="GO" id="GO:0006865">
    <property type="term" value="P:amino acid transport"/>
    <property type="evidence" value="ECO:0007669"/>
    <property type="project" value="UniProtKB-KW"/>
</dbReference>
<dbReference type="Gene3D" id="3.40.50.2300">
    <property type="match status" value="2"/>
</dbReference>
<dbReference type="PANTHER" id="PTHR30483:SF37">
    <property type="entry name" value="ABC TRANSPORTER SUBSTRATE-BINDING PROTEIN"/>
    <property type="match status" value="1"/>
</dbReference>
<comment type="similarity">
    <text evidence="1">Belongs to the leucine-binding protein family.</text>
</comment>
<dbReference type="AlphaFoldDB" id="A0A1G7TRF4"/>
<dbReference type="SUPFAM" id="SSF53822">
    <property type="entry name" value="Periplasmic binding protein-like I"/>
    <property type="match status" value="1"/>
</dbReference>
<proteinExistence type="inferred from homology"/>
<dbReference type="InterPro" id="IPR028082">
    <property type="entry name" value="Peripla_BP_I"/>
</dbReference>
<dbReference type="PANTHER" id="PTHR30483">
    <property type="entry name" value="LEUCINE-SPECIFIC-BINDING PROTEIN"/>
    <property type="match status" value="1"/>
</dbReference>
<keyword evidence="3" id="KW-0813">Transport</keyword>
<evidence type="ECO:0000256" key="2">
    <source>
        <dbReference type="ARBA" id="ARBA00022729"/>
    </source>
</evidence>
<reference evidence="5 6" key="1">
    <citation type="submission" date="2016-10" db="EMBL/GenBank/DDBJ databases">
        <authorList>
            <person name="de Groot N.N."/>
        </authorList>
    </citation>
    <scope>NUCLEOTIDE SEQUENCE [LARGE SCALE GENOMIC DNA]</scope>
    <source>
        <strain evidence="5 6">DSM 25584</strain>
    </source>
</reference>
<organism evidence="5 6">
    <name type="scientific">Limimonas halophila</name>
    <dbReference type="NCBI Taxonomy" id="1082479"/>
    <lineage>
        <taxon>Bacteria</taxon>
        <taxon>Pseudomonadati</taxon>
        <taxon>Pseudomonadota</taxon>
        <taxon>Alphaproteobacteria</taxon>
        <taxon>Rhodospirillales</taxon>
        <taxon>Rhodovibrionaceae</taxon>
        <taxon>Limimonas</taxon>
    </lineage>
</organism>
<evidence type="ECO:0000256" key="1">
    <source>
        <dbReference type="ARBA" id="ARBA00010062"/>
    </source>
</evidence>
<keyword evidence="2" id="KW-0732">Signal</keyword>
<feature type="domain" description="Leucine-binding protein" evidence="4">
    <location>
        <begin position="19"/>
        <end position="352"/>
    </location>
</feature>
<sequence>MPLVSRAARAAPDPIVIGDLNSYSALPAFTRPYRKGWKLAQAEINDAGGVLGRPVEVVSRDDGGAPGQAVTVVNELIRRHGAELLMGTLLSNVGLAVADTAAQRRSLFLAAEPLTDALAWSQGNPYTFRLRPGTYVQAAMLAERAAKLDAKRWAIVAPNYEYGQSAVKAFKRLLRAARPDVDFVAEQWPPLFGIEAGSVTQAVASADPDAIFNVTFSTDLVKFAREGQLRGVFEGRDVVSMLTGEPEWMQPLGADLPEGWIVTGYPWDTLDTEAHTRFRDAYRARFDEHPYMGSVVGYTALHALAKAIEQAGEAGADAVAAQMRGLSLDSPFGGIRFRSVDQQSTMGTFVGETAVRDGRGALVDWTYKPGEAYLPSDDTAAEWRTAAGN</sequence>
<evidence type="ECO:0000313" key="5">
    <source>
        <dbReference type="EMBL" id="SDG37239.1"/>
    </source>
</evidence>
<dbReference type="InterPro" id="IPR051010">
    <property type="entry name" value="BCAA_transport"/>
</dbReference>
<keyword evidence="6" id="KW-1185">Reference proteome</keyword>
<evidence type="ECO:0000259" key="4">
    <source>
        <dbReference type="Pfam" id="PF13458"/>
    </source>
</evidence>
<protein>
    <submittedName>
        <fullName evidence="5">Amino acid/amide ABC transporter substrate-binding protein, HAAT family</fullName>
    </submittedName>
</protein>
<dbReference type="EMBL" id="FNCE01000010">
    <property type="protein sequence ID" value="SDG37239.1"/>
    <property type="molecule type" value="Genomic_DNA"/>
</dbReference>
<keyword evidence="3" id="KW-0029">Amino-acid transport</keyword>
<dbReference type="CDD" id="cd06330">
    <property type="entry name" value="PBP1_As_SBP-like"/>
    <property type="match status" value="1"/>
</dbReference>
<name>A0A1G7TRF4_9PROT</name>
<evidence type="ECO:0000256" key="3">
    <source>
        <dbReference type="ARBA" id="ARBA00022970"/>
    </source>
</evidence>